<dbReference type="SUPFAM" id="SSF141868">
    <property type="entry name" value="EAL domain-like"/>
    <property type="match status" value="1"/>
</dbReference>
<dbReference type="FunFam" id="3.20.20.450:FF:000001">
    <property type="entry name" value="Cyclic di-GMP phosphodiesterase yahA"/>
    <property type="match status" value="1"/>
</dbReference>
<name>A0A494Z9N0_9BACL</name>
<evidence type="ECO:0000259" key="2">
    <source>
        <dbReference type="PROSITE" id="PS50883"/>
    </source>
</evidence>
<dbReference type="InterPro" id="IPR052155">
    <property type="entry name" value="Biofilm_reg_signaling"/>
</dbReference>
<dbReference type="PANTHER" id="PTHR44757:SF2">
    <property type="entry name" value="BIOFILM ARCHITECTURE MAINTENANCE PROTEIN MBAA"/>
    <property type="match status" value="1"/>
</dbReference>
<dbReference type="InterPro" id="IPR035965">
    <property type="entry name" value="PAS-like_dom_sf"/>
</dbReference>
<dbReference type="SUPFAM" id="SSF55073">
    <property type="entry name" value="Nucleotide cyclase"/>
    <property type="match status" value="1"/>
</dbReference>
<dbReference type="InterPro" id="IPR013656">
    <property type="entry name" value="PAS_4"/>
</dbReference>
<feature type="domain" description="GGDEF" evidence="3">
    <location>
        <begin position="394"/>
        <end position="526"/>
    </location>
</feature>
<dbReference type="PROSITE" id="PS50112">
    <property type="entry name" value="PAS"/>
    <property type="match status" value="1"/>
</dbReference>
<proteinExistence type="predicted"/>
<feature type="domain" description="EAL" evidence="2">
    <location>
        <begin position="535"/>
        <end position="788"/>
    </location>
</feature>
<keyword evidence="5" id="KW-1185">Reference proteome</keyword>
<dbReference type="AlphaFoldDB" id="A0A494Z9N0"/>
<dbReference type="Pfam" id="PF13426">
    <property type="entry name" value="PAS_9"/>
    <property type="match status" value="1"/>
</dbReference>
<dbReference type="Pfam" id="PF00563">
    <property type="entry name" value="EAL"/>
    <property type="match status" value="1"/>
</dbReference>
<evidence type="ECO:0000313" key="4">
    <source>
        <dbReference type="EMBL" id="RKQ19345.1"/>
    </source>
</evidence>
<dbReference type="CDD" id="cd01949">
    <property type="entry name" value="GGDEF"/>
    <property type="match status" value="1"/>
</dbReference>
<dbReference type="NCBIfam" id="TIGR00229">
    <property type="entry name" value="sensory_box"/>
    <property type="match status" value="1"/>
</dbReference>
<dbReference type="InterPro" id="IPR043128">
    <property type="entry name" value="Rev_trsase/Diguanyl_cyclase"/>
</dbReference>
<dbReference type="SMART" id="SM00267">
    <property type="entry name" value="GGDEF"/>
    <property type="match status" value="1"/>
</dbReference>
<dbReference type="RefSeq" id="WP_121213194.1">
    <property type="nucleotide sequence ID" value="NZ_RBZN01000004.1"/>
</dbReference>
<dbReference type="SMART" id="SM00091">
    <property type="entry name" value="PAS"/>
    <property type="match status" value="2"/>
</dbReference>
<dbReference type="EMBL" id="RBZN01000004">
    <property type="protein sequence ID" value="RKQ19345.1"/>
    <property type="molecule type" value="Genomic_DNA"/>
</dbReference>
<dbReference type="Pfam" id="PF00990">
    <property type="entry name" value="GGDEF"/>
    <property type="match status" value="1"/>
</dbReference>
<comment type="caution">
    <text evidence="4">The sequence shown here is derived from an EMBL/GenBank/DDBJ whole genome shotgun (WGS) entry which is preliminary data.</text>
</comment>
<dbReference type="InterPro" id="IPR029787">
    <property type="entry name" value="Nucleotide_cyclase"/>
</dbReference>
<dbReference type="InterPro" id="IPR000014">
    <property type="entry name" value="PAS"/>
</dbReference>
<dbReference type="NCBIfam" id="TIGR00254">
    <property type="entry name" value="GGDEF"/>
    <property type="match status" value="1"/>
</dbReference>
<dbReference type="InterPro" id="IPR001633">
    <property type="entry name" value="EAL_dom"/>
</dbReference>
<sequence length="788" mass="90580">MNGNPSDIEYINRIFNELTDNIIVLNKLRNILYINPQAMRLFDLSNVNELIGQPINTIFVDLFDSEENNIYTAMKKANESFLVDVKIERVHLGDNAYEILLLKTIEQNKLDEINKRKICFFDMMRNVQNGIFCMEKNKEGQFIYTMAVGKLLEEIGVGCNTLIDKTPSEVFPNEIALLKEEHYKKAFKGFHTTYEVKIKNKLLYVDVTPVKNGKEVTGLVGTVTDFSELRTTQQELLINEERFQTLFKYSQDYIIILSKNGDTINMNPSALEFLGLTNEDISSFSLYDIIPSSDQVRVRIHFEQATLGYAQNFELGYNRENDREVYFNITLFPIIVDSNIQGVYLVAKDITEQKKNQFRNAYLAQHDELTTLPNRRWMESKLNESLQHAKLQNKNLAVLYIDLDRFKSINDTLGHYIGDQLLKQFAMRLVQCVGDNHVSRMGGDEFMVLIPDTIGKIEATEIADAILKSLTRPFYIEDYELFITTSIGISMFPSTGNDGIDLMKKADIALYKAKEFGRNMYQLYDVSMNNKNYQSLILERDLRKAILNEEFIAYFQPRVDASSGKVIGAEALIRWNHPVVGLISPGEFIPLAEETGLIIPMGKWMKKRVCEQLVTWREAGLPIVPISVNISSQRFLQKNFAMDIRELLEEYNLEGKYLEIEITENSIMKNEETVTKTLRELKELGVKIFIDDFGTGYSSFNYLKTFQIDGVKIDRSFIQNISSESENASITTAMIKMAQHLKLDVIAEGVETEGELNYLLEQNCNEMQGFFFGRPCPIDEFECNFLKG</sequence>
<dbReference type="SUPFAM" id="SSF55785">
    <property type="entry name" value="PYP-like sensor domain (PAS domain)"/>
    <property type="match status" value="2"/>
</dbReference>
<dbReference type="CDD" id="cd00130">
    <property type="entry name" value="PAS"/>
    <property type="match status" value="1"/>
</dbReference>
<evidence type="ECO:0000259" key="1">
    <source>
        <dbReference type="PROSITE" id="PS50112"/>
    </source>
</evidence>
<dbReference type="PROSITE" id="PS50887">
    <property type="entry name" value="GGDEF"/>
    <property type="match status" value="1"/>
</dbReference>
<dbReference type="PANTHER" id="PTHR44757">
    <property type="entry name" value="DIGUANYLATE CYCLASE DGCP"/>
    <property type="match status" value="1"/>
</dbReference>
<dbReference type="Proteomes" id="UP000272238">
    <property type="component" value="Unassembled WGS sequence"/>
</dbReference>
<accession>A0A494Z9N0</accession>
<gene>
    <name evidence="4" type="ORF">D8M03_03015</name>
</gene>
<dbReference type="Pfam" id="PF08448">
    <property type="entry name" value="PAS_4"/>
    <property type="match status" value="1"/>
</dbReference>
<protein>
    <submittedName>
        <fullName evidence="4">EAL domain-containing protein</fullName>
    </submittedName>
</protein>
<dbReference type="FunFam" id="3.30.70.270:FF:000001">
    <property type="entry name" value="Diguanylate cyclase domain protein"/>
    <property type="match status" value="1"/>
</dbReference>
<dbReference type="CDD" id="cd01948">
    <property type="entry name" value="EAL"/>
    <property type="match status" value="1"/>
</dbReference>
<dbReference type="SMART" id="SM00052">
    <property type="entry name" value="EAL"/>
    <property type="match status" value="1"/>
</dbReference>
<feature type="domain" description="PAS" evidence="1">
    <location>
        <begin position="239"/>
        <end position="309"/>
    </location>
</feature>
<dbReference type="InterPro" id="IPR035919">
    <property type="entry name" value="EAL_sf"/>
</dbReference>
<dbReference type="Gene3D" id="3.30.70.270">
    <property type="match status" value="1"/>
</dbReference>
<evidence type="ECO:0000259" key="3">
    <source>
        <dbReference type="PROSITE" id="PS50887"/>
    </source>
</evidence>
<dbReference type="OrthoDB" id="9759607at2"/>
<dbReference type="InterPro" id="IPR000160">
    <property type="entry name" value="GGDEF_dom"/>
</dbReference>
<dbReference type="Gene3D" id="3.20.20.450">
    <property type="entry name" value="EAL domain"/>
    <property type="match status" value="1"/>
</dbReference>
<reference evidence="4 5" key="1">
    <citation type="journal article" date="2016" name="Antonie Van Leeuwenhoek">
        <title>Lysinibacillus endophyticus sp. nov., an indole-3-acetic acid producing endophytic bacterium isolated from corn root (Zea mays cv. Xinken-5).</title>
        <authorList>
            <person name="Yu J."/>
            <person name="Guan X."/>
            <person name="Liu C."/>
            <person name="Xiang W."/>
            <person name="Yu Z."/>
            <person name="Liu X."/>
            <person name="Wang G."/>
        </authorList>
    </citation>
    <scope>NUCLEOTIDE SEQUENCE [LARGE SCALE GENOMIC DNA]</scope>
    <source>
        <strain evidence="4 5">DSM 100506</strain>
    </source>
</reference>
<dbReference type="Gene3D" id="3.30.450.20">
    <property type="entry name" value="PAS domain"/>
    <property type="match status" value="3"/>
</dbReference>
<dbReference type="PROSITE" id="PS50883">
    <property type="entry name" value="EAL"/>
    <property type="match status" value="1"/>
</dbReference>
<evidence type="ECO:0000313" key="5">
    <source>
        <dbReference type="Proteomes" id="UP000272238"/>
    </source>
</evidence>
<organism evidence="4 5">
    <name type="scientific">Ureibacillus endophyticus</name>
    <dbReference type="NCBI Taxonomy" id="1978490"/>
    <lineage>
        <taxon>Bacteria</taxon>
        <taxon>Bacillati</taxon>
        <taxon>Bacillota</taxon>
        <taxon>Bacilli</taxon>
        <taxon>Bacillales</taxon>
        <taxon>Caryophanaceae</taxon>
        <taxon>Ureibacillus</taxon>
    </lineage>
</organism>